<dbReference type="InterPro" id="IPR007110">
    <property type="entry name" value="Ig-like_dom"/>
</dbReference>
<keyword evidence="5 8" id="KW-0472">Membrane</keyword>
<evidence type="ECO:0000256" key="2">
    <source>
        <dbReference type="ARBA" id="ARBA00022475"/>
    </source>
</evidence>
<proteinExistence type="predicted"/>
<accession>A0A3B4C3J1</accession>
<keyword evidence="2" id="KW-1003">Cell membrane</keyword>
<reference evidence="11" key="2">
    <citation type="submission" date="2025-08" db="UniProtKB">
        <authorList>
            <consortium name="Ensembl"/>
        </authorList>
    </citation>
    <scope>IDENTIFICATION</scope>
</reference>
<dbReference type="Gene3D" id="2.60.40.10">
    <property type="entry name" value="Immunoglobulins"/>
    <property type="match status" value="2"/>
</dbReference>
<keyword evidence="3 9" id="KW-0732">Signal</keyword>
<evidence type="ECO:0000256" key="1">
    <source>
        <dbReference type="ARBA" id="ARBA00004236"/>
    </source>
</evidence>
<dbReference type="InterPro" id="IPR052051">
    <property type="entry name" value="TCR_complex_component"/>
</dbReference>
<evidence type="ECO:0000256" key="9">
    <source>
        <dbReference type="SAM" id="SignalP"/>
    </source>
</evidence>
<evidence type="ECO:0000256" key="5">
    <source>
        <dbReference type="ARBA" id="ARBA00023136"/>
    </source>
</evidence>
<protein>
    <recommendedName>
        <fullName evidence="10">Ig-like domain-containing protein</fullName>
    </recommendedName>
</protein>
<reference evidence="11" key="3">
    <citation type="submission" date="2025-09" db="UniProtKB">
        <authorList>
            <consortium name="Ensembl"/>
        </authorList>
    </citation>
    <scope>IDENTIFICATION</scope>
</reference>
<dbReference type="AlphaFoldDB" id="A0A3B4C3J1"/>
<sequence>MMDPAVMIILLLYRIDSAQAVSHSEPLVISAEAGEAVNLTWTFVDNSIKEVWYTCYKQRLEHAPLEVGSQLVGKSAVISDQLDKLRFKLNGTASGISLSIERVTKEDEGMYFCAASGEKMLDFTTATFLALNISVLQTAVRWSVSPGDSVTLQCTVLSEFRAADLRVLWFRAAAGQSFPEIIYTHQNSSSRQCEISSSTSCSLYEFSKNILDHHHTGTYYCAVAVCGKIIFGNGTSVELSKCSCVLLGTCSIFVLFIFKSMICINIKRENRKCDRNRFCNLCCKTTHHILFIEYSVALTTMLKDSCCCWTRSRFVKEQ</sequence>
<dbReference type="Proteomes" id="UP001501920">
    <property type="component" value="Chromosome 8"/>
</dbReference>
<evidence type="ECO:0000256" key="4">
    <source>
        <dbReference type="ARBA" id="ARBA00022859"/>
    </source>
</evidence>
<evidence type="ECO:0000313" key="12">
    <source>
        <dbReference type="Proteomes" id="UP001501920"/>
    </source>
</evidence>
<keyword evidence="12" id="KW-1185">Reference proteome</keyword>
<dbReference type="PANTHER" id="PTHR19433">
    <property type="entry name" value="T-CELL RECEPTOR ALPHA CHAIN V REGION-RELATED"/>
    <property type="match status" value="1"/>
</dbReference>
<dbReference type="InterPro" id="IPR036179">
    <property type="entry name" value="Ig-like_dom_sf"/>
</dbReference>
<dbReference type="GO" id="GO:0002376">
    <property type="term" value="P:immune system process"/>
    <property type="evidence" value="ECO:0007669"/>
    <property type="project" value="UniProtKB-KW"/>
</dbReference>
<dbReference type="SMART" id="SM00409">
    <property type="entry name" value="IG"/>
    <property type="match status" value="2"/>
</dbReference>
<evidence type="ECO:0000256" key="7">
    <source>
        <dbReference type="ARBA" id="ARBA00023180"/>
    </source>
</evidence>
<dbReference type="InterPro" id="IPR013783">
    <property type="entry name" value="Ig-like_fold"/>
</dbReference>
<evidence type="ECO:0000313" key="11">
    <source>
        <dbReference type="Ensembl" id="ENSPNAP00000005595.2"/>
    </source>
</evidence>
<dbReference type="Ensembl" id="ENSPNAT00000005029.2">
    <property type="protein sequence ID" value="ENSPNAP00000005595.2"/>
    <property type="gene ID" value="ENSPNAG00000030427.1"/>
</dbReference>
<dbReference type="SUPFAM" id="SSF48726">
    <property type="entry name" value="Immunoglobulin"/>
    <property type="match status" value="2"/>
</dbReference>
<dbReference type="GO" id="GO:0005886">
    <property type="term" value="C:plasma membrane"/>
    <property type="evidence" value="ECO:0007669"/>
    <property type="project" value="UniProtKB-SubCell"/>
</dbReference>
<dbReference type="CDD" id="cd00099">
    <property type="entry name" value="IgV"/>
    <property type="match status" value="2"/>
</dbReference>
<dbReference type="PROSITE" id="PS50835">
    <property type="entry name" value="IG_LIKE"/>
    <property type="match status" value="1"/>
</dbReference>
<dbReference type="GO" id="GO:0009617">
    <property type="term" value="P:response to bacterium"/>
    <property type="evidence" value="ECO:0007669"/>
    <property type="project" value="TreeGrafter"/>
</dbReference>
<dbReference type="PANTHER" id="PTHR19433:SF133">
    <property type="entry name" value="IMMUNE-TYPE RECEPTOR 5 PRECURSOR-RELATED"/>
    <property type="match status" value="1"/>
</dbReference>
<dbReference type="GeneTree" id="ENSGT01030000234530"/>
<keyword evidence="8" id="KW-0812">Transmembrane</keyword>
<keyword evidence="4" id="KW-0391">Immunity</keyword>
<feature type="chain" id="PRO_5044017014" description="Ig-like domain-containing protein" evidence="9">
    <location>
        <begin position="21"/>
        <end position="318"/>
    </location>
</feature>
<evidence type="ECO:0000259" key="10">
    <source>
        <dbReference type="PROSITE" id="PS50835"/>
    </source>
</evidence>
<comment type="subcellular location">
    <subcellularLocation>
        <location evidence="1">Cell membrane</location>
    </subcellularLocation>
</comment>
<dbReference type="InterPro" id="IPR003599">
    <property type="entry name" value="Ig_sub"/>
</dbReference>
<feature type="domain" description="Ig-like" evidence="10">
    <location>
        <begin position="133"/>
        <end position="240"/>
    </location>
</feature>
<keyword evidence="7" id="KW-0325">Glycoprotein</keyword>
<keyword evidence="6" id="KW-1015">Disulfide bond</keyword>
<name>A0A3B4C3J1_PYGNA</name>
<organism evidence="11 12">
    <name type="scientific">Pygocentrus nattereri</name>
    <name type="common">Red-bellied piranha</name>
    <dbReference type="NCBI Taxonomy" id="42514"/>
    <lineage>
        <taxon>Eukaryota</taxon>
        <taxon>Metazoa</taxon>
        <taxon>Chordata</taxon>
        <taxon>Craniata</taxon>
        <taxon>Vertebrata</taxon>
        <taxon>Euteleostomi</taxon>
        <taxon>Actinopterygii</taxon>
        <taxon>Neopterygii</taxon>
        <taxon>Teleostei</taxon>
        <taxon>Ostariophysi</taxon>
        <taxon>Characiformes</taxon>
        <taxon>Characoidei</taxon>
        <taxon>Pygocentrus</taxon>
    </lineage>
</organism>
<feature type="signal peptide" evidence="9">
    <location>
        <begin position="1"/>
        <end position="20"/>
    </location>
</feature>
<feature type="transmembrane region" description="Helical" evidence="8">
    <location>
        <begin position="245"/>
        <end position="266"/>
    </location>
</feature>
<evidence type="ECO:0000256" key="6">
    <source>
        <dbReference type="ARBA" id="ARBA00023157"/>
    </source>
</evidence>
<dbReference type="InterPro" id="IPR013106">
    <property type="entry name" value="Ig_V-set"/>
</dbReference>
<evidence type="ECO:0000256" key="3">
    <source>
        <dbReference type="ARBA" id="ARBA00022729"/>
    </source>
</evidence>
<evidence type="ECO:0000256" key="8">
    <source>
        <dbReference type="SAM" id="Phobius"/>
    </source>
</evidence>
<keyword evidence="8" id="KW-1133">Transmembrane helix</keyword>
<reference evidence="11 12" key="1">
    <citation type="submission" date="2020-10" db="EMBL/GenBank/DDBJ databases">
        <title>Pygocentrus nattereri (red-bellied piranha) genome, fPygNat1, primary haplotype.</title>
        <authorList>
            <person name="Myers G."/>
            <person name="Meyer A."/>
            <person name="Karagic N."/>
            <person name="Pippel M."/>
            <person name="Winkler S."/>
            <person name="Tracey A."/>
            <person name="Wood J."/>
            <person name="Formenti G."/>
            <person name="Howe K."/>
            <person name="Fedrigo O."/>
            <person name="Jarvis E.D."/>
        </authorList>
    </citation>
    <scope>NUCLEOTIDE SEQUENCE [LARGE SCALE GENOMIC DNA]</scope>
</reference>
<dbReference type="Pfam" id="PF07686">
    <property type="entry name" value="V-set"/>
    <property type="match status" value="2"/>
</dbReference>